<accession>A0A9P7DMB4</accession>
<organism evidence="1 2">
    <name type="scientific">Suillus plorans</name>
    <dbReference type="NCBI Taxonomy" id="116603"/>
    <lineage>
        <taxon>Eukaryota</taxon>
        <taxon>Fungi</taxon>
        <taxon>Dikarya</taxon>
        <taxon>Basidiomycota</taxon>
        <taxon>Agaricomycotina</taxon>
        <taxon>Agaricomycetes</taxon>
        <taxon>Agaricomycetidae</taxon>
        <taxon>Boletales</taxon>
        <taxon>Suillineae</taxon>
        <taxon>Suillaceae</taxon>
        <taxon>Suillus</taxon>
    </lineage>
</organism>
<keyword evidence="2" id="KW-1185">Reference proteome</keyword>
<comment type="caution">
    <text evidence="1">The sequence shown here is derived from an EMBL/GenBank/DDBJ whole genome shotgun (WGS) entry which is preliminary data.</text>
</comment>
<dbReference type="OrthoDB" id="2685373at2759"/>
<dbReference type="GeneID" id="64599833"/>
<dbReference type="Proteomes" id="UP000719766">
    <property type="component" value="Unassembled WGS sequence"/>
</dbReference>
<gene>
    <name evidence="1" type="ORF">HD556DRAFT_1440135</name>
</gene>
<proteinExistence type="predicted"/>
<evidence type="ECO:0000313" key="2">
    <source>
        <dbReference type="Proteomes" id="UP000719766"/>
    </source>
</evidence>
<dbReference type="RefSeq" id="XP_041163114.1">
    <property type="nucleotide sequence ID" value="XM_041306069.1"/>
</dbReference>
<protein>
    <submittedName>
        <fullName evidence="1">Uncharacterized protein</fullName>
    </submittedName>
</protein>
<dbReference type="EMBL" id="JABBWE010000013">
    <property type="protein sequence ID" value="KAG1798428.1"/>
    <property type="molecule type" value="Genomic_DNA"/>
</dbReference>
<dbReference type="AlphaFoldDB" id="A0A9P7DMB4"/>
<name>A0A9P7DMB4_9AGAM</name>
<reference evidence="1" key="1">
    <citation type="journal article" date="2020" name="New Phytol.">
        <title>Comparative genomics reveals dynamic genome evolution in host specialist ectomycorrhizal fungi.</title>
        <authorList>
            <person name="Lofgren L.A."/>
            <person name="Nguyen N.H."/>
            <person name="Vilgalys R."/>
            <person name="Ruytinx J."/>
            <person name="Liao H.L."/>
            <person name="Branco S."/>
            <person name="Kuo A."/>
            <person name="LaButti K."/>
            <person name="Lipzen A."/>
            <person name="Andreopoulos W."/>
            <person name="Pangilinan J."/>
            <person name="Riley R."/>
            <person name="Hundley H."/>
            <person name="Na H."/>
            <person name="Barry K."/>
            <person name="Grigoriev I.V."/>
            <person name="Stajich J.E."/>
            <person name="Kennedy P.G."/>
        </authorList>
    </citation>
    <scope>NUCLEOTIDE SEQUENCE</scope>
    <source>
        <strain evidence="1">S12</strain>
    </source>
</reference>
<evidence type="ECO:0000313" key="1">
    <source>
        <dbReference type="EMBL" id="KAG1798428.1"/>
    </source>
</evidence>
<sequence length="137" mass="15249">MRLAAVLDDNDELANDDDLDDDYLSDSDALLMAAEYIYQLTFPLFKQNLLGPLAMVSPIPNNLHHDQQDGNSKSMGAQILYSAYHILFGVQMSILGPRLILSVREHHAELVADFDDETGMSSIVFQERVHVPTSSTV</sequence>